<protein>
    <submittedName>
        <fullName evidence="1">Uncharacterized protein</fullName>
    </submittedName>
</protein>
<name>A0A0C3IVB4_PISTI</name>
<dbReference type="InParanoid" id="A0A0C3IVB4"/>
<proteinExistence type="predicted"/>
<organism evidence="1 2">
    <name type="scientific">Pisolithus tinctorius Marx 270</name>
    <dbReference type="NCBI Taxonomy" id="870435"/>
    <lineage>
        <taxon>Eukaryota</taxon>
        <taxon>Fungi</taxon>
        <taxon>Dikarya</taxon>
        <taxon>Basidiomycota</taxon>
        <taxon>Agaricomycotina</taxon>
        <taxon>Agaricomycetes</taxon>
        <taxon>Agaricomycetidae</taxon>
        <taxon>Boletales</taxon>
        <taxon>Sclerodermatineae</taxon>
        <taxon>Pisolithaceae</taxon>
        <taxon>Pisolithus</taxon>
    </lineage>
</organism>
<accession>A0A0C3IVB4</accession>
<keyword evidence="2" id="KW-1185">Reference proteome</keyword>
<reference evidence="1 2" key="1">
    <citation type="submission" date="2014-04" db="EMBL/GenBank/DDBJ databases">
        <authorList>
            <consortium name="DOE Joint Genome Institute"/>
            <person name="Kuo A."/>
            <person name="Kohler A."/>
            <person name="Costa M.D."/>
            <person name="Nagy L.G."/>
            <person name="Floudas D."/>
            <person name="Copeland A."/>
            <person name="Barry K.W."/>
            <person name="Cichocki N."/>
            <person name="Veneault-Fourrey C."/>
            <person name="LaButti K."/>
            <person name="Lindquist E.A."/>
            <person name="Lipzen A."/>
            <person name="Lundell T."/>
            <person name="Morin E."/>
            <person name="Murat C."/>
            <person name="Sun H."/>
            <person name="Tunlid A."/>
            <person name="Henrissat B."/>
            <person name="Grigoriev I.V."/>
            <person name="Hibbett D.S."/>
            <person name="Martin F."/>
            <person name="Nordberg H.P."/>
            <person name="Cantor M.N."/>
            <person name="Hua S.X."/>
        </authorList>
    </citation>
    <scope>NUCLEOTIDE SEQUENCE [LARGE SCALE GENOMIC DNA]</scope>
    <source>
        <strain evidence="1 2">Marx 270</strain>
    </source>
</reference>
<reference evidence="2" key="2">
    <citation type="submission" date="2015-01" db="EMBL/GenBank/DDBJ databases">
        <title>Evolutionary Origins and Diversification of the Mycorrhizal Mutualists.</title>
        <authorList>
            <consortium name="DOE Joint Genome Institute"/>
            <consortium name="Mycorrhizal Genomics Consortium"/>
            <person name="Kohler A."/>
            <person name="Kuo A."/>
            <person name="Nagy L.G."/>
            <person name="Floudas D."/>
            <person name="Copeland A."/>
            <person name="Barry K.W."/>
            <person name="Cichocki N."/>
            <person name="Veneault-Fourrey C."/>
            <person name="LaButti K."/>
            <person name="Lindquist E.A."/>
            <person name="Lipzen A."/>
            <person name="Lundell T."/>
            <person name="Morin E."/>
            <person name="Murat C."/>
            <person name="Riley R."/>
            <person name="Ohm R."/>
            <person name="Sun H."/>
            <person name="Tunlid A."/>
            <person name="Henrissat B."/>
            <person name="Grigoriev I.V."/>
            <person name="Hibbett D.S."/>
            <person name="Martin F."/>
        </authorList>
    </citation>
    <scope>NUCLEOTIDE SEQUENCE [LARGE SCALE GENOMIC DNA]</scope>
    <source>
        <strain evidence="2">Marx 270</strain>
    </source>
</reference>
<dbReference type="Proteomes" id="UP000054217">
    <property type="component" value="Unassembled WGS sequence"/>
</dbReference>
<evidence type="ECO:0000313" key="1">
    <source>
        <dbReference type="EMBL" id="KIO00793.1"/>
    </source>
</evidence>
<dbReference type="HOGENOM" id="CLU_2251173_0_0_1"/>
<dbReference type="AlphaFoldDB" id="A0A0C3IVB4"/>
<dbReference type="EMBL" id="KN831993">
    <property type="protein sequence ID" value="KIO00793.1"/>
    <property type="molecule type" value="Genomic_DNA"/>
</dbReference>
<sequence>MMFASRVVYTILNLSHLTVRPMCGGCFPNQCGSLDSEVTATYTSIVTHRASGQCVWRTCSGTAKDKGKPRVLSRPVRSAGAYSTPARNLPLMHHIGAQLSQRST</sequence>
<gene>
    <name evidence="1" type="ORF">M404DRAFT_752742</name>
</gene>
<evidence type="ECO:0000313" key="2">
    <source>
        <dbReference type="Proteomes" id="UP000054217"/>
    </source>
</evidence>